<proteinExistence type="predicted"/>
<evidence type="ECO:0000313" key="1">
    <source>
        <dbReference type="EMBL" id="GFY14463.1"/>
    </source>
</evidence>
<sequence length="126" mass="14218">MGCILAIQLLQTRQVPKCEIHFLVGPSSGGPGYQIWTLELILIQALSLDDNYCRDFNFAENTRAKRMGSLTCHLLRFSHPENLSTPAGIESATLSQHHTYIFGATFWTNLSSYLRVKGCRKQNDML</sequence>
<name>A0A8X6SX17_TRICX</name>
<accession>A0A8X6SX17</accession>
<evidence type="ECO:0000313" key="2">
    <source>
        <dbReference type="Proteomes" id="UP000887159"/>
    </source>
</evidence>
<reference evidence="1" key="1">
    <citation type="submission" date="2020-08" db="EMBL/GenBank/DDBJ databases">
        <title>Multicomponent nature underlies the extraordinary mechanical properties of spider dragline silk.</title>
        <authorList>
            <person name="Kono N."/>
            <person name="Nakamura H."/>
            <person name="Mori M."/>
            <person name="Yoshida Y."/>
            <person name="Ohtoshi R."/>
            <person name="Malay A.D."/>
            <person name="Moran D.A.P."/>
            <person name="Tomita M."/>
            <person name="Numata K."/>
            <person name="Arakawa K."/>
        </authorList>
    </citation>
    <scope>NUCLEOTIDE SEQUENCE</scope>
</reference>
<dbReference type="Proteomes" id="UP000887159">
    <property type="component" value="Unassembled WGS sequence"/>
</dbReference>
<gene>
    <name evidence="1" type="ORF">TNCV_1315171</name>
</gene>
<organism evidence="1 2">
    <name type="scientific">Trichonephila clavipes</name>
    <name type="common">Golden silk orbweaver</name>
    <name type="synonym">Nephila clavipes</name>
    <dbReference type="NCBI Taxonomy" id="2585209"/>
    <lineage>
        <taxon>Eukaryota</taxon>
        <taxon>Metazoa</taxon>
        <taxon>Ecdysozoa</taxon>
        <taxon>Arthropoda</taxon>
        <taxon>Chelicerata</taxon>
        <taxon>Arachnida</taxon>
        <taxon>Araneae</taxon>
        <taxon>Araneomorphae</taxon>
        <taxon>Entelegynae</taxon>
        <taxon>Araneoidea</taxon>
        <taxon>Nephilidae</taxon>
        <taxon>Trichonephila</taxon>
    </lineage>
</organism>
<keyword evidence="2" id="KW-1185">Reference proteome</keyword>
<comment type="caution">
    <text evidence="1">The sequence shown here is derived from an EMBL/GenBank/DDBJ whole genome shotgun (WGS) entry which is preliminary data.</text>
</comment>
<dbReference type="EMBL" id="BMAU01021329">
    <property type="protein sequence ID" value="GFY14463.1"/>
    <property type="molecule type" value="Genomic_DNA"/>
</dbReference>
<protein>
    <submittedName>
        <fullName evidence="1">Uncharacterized protein</fullName>
    </submittedName>
</protein>
<dbReference type="AlphaFoldDB" id="A0A8X6SX17"/>